<reference evidence="1" key="2">
    <citation type="submission" date="2020-11" db="EMBL/GenBank/DDBJ databases">
        <authorList>
            <person name="McCartney M.A."/>
            <person name="Auch B."/>
            <person name="Kono T."/>
            <person name="Mallez S."/>
            <person name="Becker A."/>
            <person name="Gohl D.M."/>
            <person name="Silverstein K.A.T."/>
            <person name="Koren S."/>
            <person name="Bechman K.B."/>
            <person name="Herman A."/>
            <person name="Abrahante J.E."/>
            <person name="Garbe J."/>
        </authorList>
    </citation>
    <scope>NUCLEOTIDE SEQUENCE</scope>
    <source>
        <strain evidence="1">Duluth1</strain>
        <tissue evidence="1">Whole animal</tissue>
    </source>
</reference>
<accession>A0A9D4NHW1</accession>
<dbReference type="Proteomes" id="UP000828390">
    <property type="component" value="Unassembled WGS sequence"/>
</dbReference>
<keyword evidence="2" id="KW-1185">Reference proteome</keyword>
<evidence type="ECO:0000313" key="1">
    <source>
        <dbReference type="EMBL" id="KAH3896853.1"/>
    </source>
</evidence>
<comment type="caution">
    <text evidence="1">The sequence shown here is derived from an EMBL/GenBank/DDBJ whole genome shotgun (WGS) entry which is preliminary data.</text>
</comment>
<proteinExistence type="predicted"/>
<sequence length="60" mass="7105">MKIFIAIDVITDPDWQHQISYKWFWYLPVTTATGDQIIGQCSQVNNTFILNPKQLLQKFF</sequence>
<reference evidence="1" key="1">
    <citation type="journal article" date="2019" name="bioRxiv">
        <title>The Genome of the Zebra Mussel, Dreissena polymorpha: A Resource for Invasive Species Research.</title>
        <authorList>
            <person name="McCartney M.A."/>
            <person name="Auch B."/>
            <person name="Kono T."/>
            <person name="Mallez S."/>
            <person name="Zhang Y."/>
            <person name="Obille A."/>
            <person name="Becker A."/>
            <person name="Abrahante J.E."/>
            <person name="Garbe J."/>
            <person name="Badalamenti J.P."/>
            <person name="Herman A."/>
            <person name="Mangelson H."/>
            <person name="Liachko I."/>
            <person name="Sullivan S."/>
            <person name="Sone E.D."/>
            <person name="Koren S."/>
            <person name="Silverstein K.A.T."/>
            <person name="Beckman K.B."/>
            <person name="Gohl D.M."/>
        </authorList>
    </citation>
    <scope>NUCLEOTIDE SEQUENCE</scope>
    <source>
        <strain evidence="1">Duluth1</strain>
        <tissue evidence="1">Whole animal</tissue>
    </source>
</reference>
<protein>
    <submittedName>
        <fullName evidence="1">Uncharacterized protein</fullName>
    </submittedName>
</protein>
<evidence type="ECO:0000313" key="2">
    <source>
        <dbReference type="Proteomes" id="UP000828390"/>
    </source>
</evidence>
<organism evidence="1 2">
    <name type="scientific">Dreissena polymorpha</name>
    <name type="common">Zebra mussel</name>
    <name type="synonym">Mytilus polymorpha</name>
    <dbReference type="NCBI Taxonomy" id="45954"/>
    <lineage>
        <taxon>Eukaryota</taxon>
        <taxon>Metazoa</taxon>
        <taxon>Spiralia</taxon>
        <taxon>Lophotrochozoa</taxon>
        <taxon>Mollusca</taxon>
        <taxon>Bivalvia</taxon>
        <taxon>Autobranchia</taxon>
        <taxon>Heteroconchia</taxon>
        <taxon>Euheterodonta</taxon>
        <taxon>Imparidentia</taxon>
        <taxon>Neoheterodontei</taxon>
        <taxon>Myida</taxon>
        <taxon>Dreissenoidea</taxon>
        <taxon>Dreissenidae</taxon>
        <taxon>Dreissena</taxon>
    </lineage>
</organism>
<dbReference type="AlphaFoldDB" id="A0A9D4NHW1"/>
<gene>
    <name evidence="1" type="ORF">DPMN_021035</name>
</gene>
<dbReference type="EMBL" id="JAIWYP010000001">
    <property type="protein sequence ID" value="KAH3896853.1"/>
    <property type="molecule type" value="Genomic_DNA"/>
</dbReference>
<name>A0A9D4NHW1_DREPO</name>